<feature type="region of interest" description="Disordered" evidence="1">
    <location>
        <begin position="27"/>
        <end position="50"/>
    </location>
</feature>
<comment type="caution">
    <text evidence="3">The sequence shown here is derived from an EMBL/GenBank/DDBJ whole genome shotgun (WGS) entry which is preliminary data.</text>
</comment>
<evidence type="ECO:0000313" key="4">
    <source>
        <dbReference type="Proteomes" id="UP000620124"/>
    </source>
</evidence>
<gene>
    <name evidence="3" type="ORF">MVEN_01327400</name>
</gene>
<dbReference type="InterPro" id="IPR008906">
    <property type="entry name" value="HATC_C_dom"/>
</dbReference>
<dbReference type="GO" id="GO:0046983">
    <property type="term" value="F:protein dimerization activity"/>
    <property type="evidence" value="ECO:0007669"/>
    <property type="project" value="InterPro"/>
</dbReference>
<evidence type="ECO:0000259" key="2">
    <source>
        <dbReference type="Pfam" id="PF05699"/>
    </source>
</evidence>
<evidence type="ECO:0000313" key="3">
    <source>
        <dbReference type="EMBL" id="KAF7350240.1"/>
    </source>
</evidence>
<dbReference type="EMBL" id="JACAZI010000010">
    <property type="protein sequence ID" value="KAF7350240.1"/>
    <property type="molecule type" value="Genomic_DNA"/>
</dbReference>
<sequence>MIDKNNPELLQYLEDQALRAYFEENYPATEPTTPSARSAANSANRPDADTSMDELDTYFEAPHILHHADPVQWWSARKAEYPRRYQFARDIMSTPAIHLRLPAIGHPPRHDLRARTVRRAMTGKYREAHASVQGLVTQWIGVENRVEHGHGHPHAPRPPHPPPRRTCLLRLHLRPLSLPFALFLPRTSSNIRAHASELEDAHHSTTPSLSPALFGPHLAIFGLTSSTALPSIAFRAGIYHYFFFTASSEQPGGERE</sequence>
<dbReference type="Pfam" id="PF05699">
    <property type="entry name" value="Dimer_Tnp_hAT"/>
    <property type="match status" value="1"/>
</dbReference>
<dbReference type="InterPro" id="IPR012337">
    <property type="entry name" value="RNaseH-like_sf"/>
</dbReference>
<evidence type="ECO:0000256" key="1">
    <source>
        <dbReference type="SAM" id="MobiDB-lite"/>
    </source>
</evidence>
<proteinExistence type="predicted"/>
<organism evidence="3 4">
    <name type="scientific">Mycena venus</name>
    <dbReference type="NCBI Taxonomy" id="2733690"/>
    <lineage>
        <taxon>Eukaryota</taxon>
        <taxon>Fungi</taxon>
        <taxon>Dikarya</taxon>
        <taxon>Basidiomycota</taxon>
        <taxon>Agaricomycotina</taxon>
        <taxon>Agaricomycetes</taxon>
        <taxon>Agaricomycetidae</taxon>
        <taxon>Agaricales</taxon>
        <taxon>Marasmiineae</taxon>
        <taxon>Mycenaceae</taxon>
        <taxon>Mycena</taxon>
    </lineage>
</organism>
<feature type="compositionally biased region" description="Low complexity" evidence="1">
    <location>
        <begin position="31"/>
        <end position="45"/>
    </location>
</feature>
<reference evidence="3" key="1">
    <citation type="submission" date="2020-05" db="EMBL/GenBank/DDBJ databases">
        <title>Mycena genomes resolve the evolution of fungal bioluminescence.</title>
        <authorList>
            <person name="Tsai I.J."/>
        </authorList>
    </citation>
    <scope>NUCLEOTIDE SEQUENCE</scope>
    <source>
        <strain evidence="3">CCC161011</strain>
    </source>
</reference>
<dbReference type="AlphaFoldDB" id="A0A8H6Y1W2"/>
<dbReference type="Proteomes" id="UP000620124">
    <property type="component" value="Unassembled WGS sequence"/>
</dbReference>
<dbReference type="SUPFAM" id="SSF53098">
    <property type="entry name" value="Ribonuclease H-like"/>
    <property type="match status" value="1"/>
</dbReference>
<accession>A0A8H6Y1W2</accession>
<dbReference type="OrthoDB" id="2399148at2759"/>
<name>A0A8H6Y1W2_9AGAR</name>
<keyword evidence="4" id="KW-1185">Reference proteome</keyword>
<feature type="domain" description="HAT C-terminal dimerisation" evidence="2">
    <location>
        <begin position="54"/>
        <end position="96"/>
    </location>
</feature>
<protein>
    <submittedName>
        <fullName evidence="3">MICOS complex subunit</fullName>
    </submittedName>
</protein>